<keyword evidence="2" id="KW-1185">Reference proteome</keyword>
<evidence type="ECO:0000313" key="2">
    <source>
        <dbReference type="Proteomes" id="UP000790709"/>
    </source>
</evidence>
<proteinExistence type="predicted"/>
<gene>
    <name evidence="1" type="ORF">BV22DRAFT_1120368</name>
</gene>
<protein>
    <submittedName>
        <fullName evidence="1">Ribonuclease H-like protein</fullName>
    </submittedName>
</protein>
<sequence>MVYPSIHHSDMESDQAQAGPSHSTRVIQPLTRTRTEPDVEPAPAAKRQKIQPSKSFADVLVSLNDVVAERGAYFWGRPILPQINEERDVIIFQQIEVEEVGDGSTAALRMFGVTEKGHSVLAHINDFSPYFYVSAPSGLDISDIGGLVDHLNTQARGNCVQHIEMVYKRNLWGYRGEDPTAFLKITVSNPKSLTQIRGIFETGKCSFKGLYPPGQAILTFESNIAYPLRFMTDTKVVGMNWIEVPAGNYKLVPAERKLSTCQIEMSMRWDAFVSHAPEGDWSKVAPLRILSFDIECIVRRDIFPQPQFDPIIQIANMVTRQGEQSPFIRNVFALRGCSPIVGAHVLSFKNEVQMLQAWRNFVEEVDPDIVIGYNTARFDIPYLLDRAQWVGATRFSFLGRIKNLKAQTKDVHFSAKAPTRGCFKETVIEGRLQVDVIQYLQREYNLRNGYKLNVVAKLFLDEKKEDVEISQITQLQNGTPDDRRTLAVYCLKDAYLPQRLLDKLMGIVHYIELARVTGVPFNYLLSRGQSIRVFSLLIRKANEKGYVLPAFADRGSDRQYEAHYDLPTAICDSNPSIMLAHNLCYATLLNQATIDALHLVKDVDYTETPRNGFFVTSSRRKGLIPSMLEDLMSAHERVKTDLTENPDQVRRTMLEGRQLALKVSINSFYAFTKSTIGKLYCPDISISVASYYLQMTKEVNQKARAAPA</sequence>
<dbReference type="EMBL" id="MU266432">
    <property type="protein sequence ID" value="KAH7924149.1"/>
    <property type="molecule type" value="Genomic_DNA"/>
</dbReference>
<organism evidence="1 2">
    <name type="scientific">Leucogyrophana mollusca</name>
    <dbReference type="NCBI Taxonomy" id="85980"/>
    <lineage>
        <taxon>Eukaryota</taxon>
        <taxon>Fungi</taxon>
        <taxon>Dikarya</taxon>
        <taxon>Basidiomycota</taxon>
        <taxon>Agaricomycotina</taxon>
        <taxon>Agaricomycetes</taxon>
        <taxon>Agaricomycetidae</taxon>
        <taxon>Boletales</taxon>
        <taxon>Boletales incertae sedis</taxon>
        <taxon>Leucogyrophana</taxon>
    </lineage>
</organism>
<accession>A0ACB8BEQ9</accession>
<evidence type="ECO:0000313" key="1">
    <source>
        <dbReference type="EMBL" id="KAH7924149.1"/>
    </source>
</evidence>
<comment type="caution">
    <text evidence="1">The sequence shown here is derived from an EMBL/GenBank/DDBJ whole genome shotgun (WGS) entry which is preliminary data.</text>
</comment>
<dbReference type="Proteomes" id="UP000790709">
    <property type="component" value="Unassembled WGS sequence"/>
</dbReference>
<name>A0ACB8BEQ9_9AGAM</name>
<reference evidence="1" key="1">
    <citation type="journal article" date="2021" name="New Phytol.">
        <title>Evolutionary innovations through gain and loss of genes in the ectomycorrhizal Boletales.</title>
        <authorList>
            <person name="Wu G."/>
            <person name="Miyauchi S."/>
            <person name="Morin E."/>
            <person name="Kuo A."/>
            <person name="Drula E."/>
            <person name="Varga T."/>
            <person name="Kohler A."/>
            <person name="Feng B."/>
            <person name="Cao Y."/>
            <person name="Lipzen A."/>
            <person name="Daum C."/>
            <person name="Hundley H."/>
            <person name="Pangilinan J."/>
            <person name="Johnson J."/>
            <person name="Barry K."/>
            <person name="LaButti K."/>
            <person name="Ng V."/>
            <person name="Ahrendt S."/>
            <person name="Min B."/>
            <person name="Choi I.G."/>
            <person name="Park H."/>
            <person name="Plett J.M."/>
            <person name="Magnuson J."/>
            <person name="Spatafora J.W."/>
            <person name="Nagy L.G."/>
            <person name="Henrissat B."/>
            <person name="Grigoriev I.V."/>
            <person name="Yang Z.L."/>
            <person name="Xu J."/>
            <person name="Martin F.M."/>
        </authorList>
    </citation>
    <scope>NUCLEOTIDE SEQUENCE</scope>
    <source>
        <strain evidence="1">KUC20120723A-06</strain>
    </source>
</reference>